<keyword evidence="1" id="KW-0808">Transferase</keyword>
<proteinExistence type="predicted"/>
<dbReference type="Pfam" id="PF00109">
    <property type="entry name" value="ketoacyl-synt"/>
    <property type="match status" value="1"/>
</dbReference>
<dbReference type="EMBL" id="JAEMHL010000001">
    <property type="protein sequence ID" value="MBJ6748720.1"/>
    <property type="molecule type" value="Genomic_DNA"/>
</dbReference>
<comment type="caution">
    <text evidence="3">The sequence shown here is derived from an EMBL/GenBank/DDBJ whole genome shotgun (WGS) entry which is preliminary data.</text>
</comment>
<evidence type="ECO:0000313" key="4">
    <source>
        <dbReference type="Proteomes" id="UP000614714"/>
    </source>
</evidence>
<gene>
    <name evidence="3" type="ORF">JFN91_00680</name>
</gene>
<keyword evidence="4" id="KW-1185">Reference proteome</keyword>
<name>A0ABS0Y8U4_9BACT</name>
<evidence type="ECO:0000313" key="3">
    <source>
        <dbReference type="EMBL" id="MBJ6748720.1"/>
    </source>
</evidence>
<organism evidence="3 4">
    <name type="scientific">Geomonas anaerohicana</name>
    <dbReference type="NCBI Taxonomy" id="2798583"/>
    <lineage>
        <taxon>Bacteria</taxon>
        <taxon>Pseudomonadati</taxon>
        <taxon>Thermodesulfobacteriota</taxon>
        <taxon>Desulfuromonadia</taxon>
        <taxon>Geobacterales</taxon>
        <taxon>Geobacteraceae</taxon>
        <taxon>Geomonas</taxon>
    </lineage>
</organism>
<evidence type="ECO:0000256" key="1">
    <source>
        <dbReference type="ARBA" id="ARBA00022679"/>
    </source>
</evidence>
<dbReference type="InterPro" id="IPR016039">
    <property type="entry name" value="Thiolase-like"/>
</dbReference>
<feature type="domain" description="Beta-ketoacyl synthase-like N-terminal" evidence="2">
    <location>
        <begin position="4"/>
        <end position="234"/>
    </location>
</feature>
<reference evidence="3 4" key="1">
    <citation type="submission" date="2020-12" db="EMBL/GenBank/DDBJ databases">
        <title>Geomonas sp. Red421, isolated from paddy soil.</title>
        <authorList>
            <person name="Xu Z."/>
            <person name="Zhang Z."/>
            <person name="Masuda Y."/>
            <person name="Itoh H."/>
            <person name="Senoo K."/>
        </authorList>
    </citation>
    <scope>NUCLEOTIDE SEQUENCE [LARGE SCALE GENOMIC DNA]</scope>
    <source>
        <strain evidence="3 4">Red421</strain>
    </source>
</reference>
<protein>
    <submittedName>
        <fullName evidence="3">Beta-ketoacyl synthase chain length factor</fullName>
    </submittedName>
</protein>
<dbReference type="SUPFAM" id="SSF53901">
    <property type="entry name" value="Thiolase-like"/>
    <property type="match status" value="1"/>
</dbReference>
<sequence length="356" mass="36453">MTRLLVKGIGVAGAFGTGVESFQNALAEGRVTVGSIDVATGEGVQTVPAYRADTAGLEEFVPKRALRRVDHYSKLALLGSYLALKDAEMLGADLGRIGLVIASGYGATATTYAFLDSLISGGDNCASPTHFANSVHNAAAANVAITLGIRGPSLTVSQFDMSVPSALVSARQWLAEGRVDAVLFGAIDEVSELVAYLQHRRCGPRHAVSMVPFDAGSESSIIGEGAAFLVLTRDEGGPAYCGIDSVATGNIFGGELSLPDDALLLLGADGRSELARRYLDAVPAGGKAACYTPLYGCMPAAAAFDLAAAALALKSGRAFASPAGPSLFAPGKGDVSRICSLRLAGPSEYATVVMSC</sequence>
<dbReference type="Proteomes" id="UP000614714">
    <property type="component" value="Unassembled WGS sequence"/>
</dbReference>
<dbReference type="Gene3D" id="3.40.47.10">
    <property type="match status" value="1"/>
</dbReference>
<dbReference type="RefSeq" id="WP_199387302.1">
    <property type="nucleotide sequence ID" value="NZ_JAEMHL010000001.1"/>
</dbReference>
<dbReference type="PANTHER" id="PTHR11712:SF336">
    <property type="entry name" value="3-OXOACYL-[ACYL-CARRIER-PROTEIN] SYNTHASE, MITOCHONDRIAL"/>
    <property type="match status" value="1"/>
</dbReference>
<accession>A0ABS0Y8U4</accession>
<dbReference type="InterPro" id="IPR014030">
    <property type="entry name" value="Ketoacyl_synth_N"/>
</dbReference>
<dbReference type="PANTHER" id="PTHR11712">
    <property type="entry name" value="POLYKETIDE SYNTHASE-RELATED"/>
    <property type="match status" value="1"/>
</dbReference>
<evidence type="ECO:0000259" key="2">
    <source>
        <dbReference type="Pfam" id="PF00109"/>
    </source>
</evidence>
<dbReference type="InterPro" id="IPR000794">
    <property type="entry name" value="Beta-ketoacyl_synthase"/>
</dbReference>